<dbReference type="Pfam" id="PF07859">
    <property type="entry name" value="Abhydrolase_3"/>
    <property type="match status" value="1"/>
</dbReference>
<sequence length="341" mass="37675">MRRRTGAVPVGELRLSLRAAEAPQHQRCSVVVEEIEGLLRVYKDGHVERFPVVPEVPCTWLPELEVISGDVVIDPSTRVWARLYAPIAPPRGKLPALVYFHGGGFCVGSAAWRCYHEFLAKVASRAGCLIMSVNYRLSPENPLPAAFDDGIAAVKWIRQQAIHGQERIRWWWSRCDFARVFLGGDSAGATITHNVSLQIGSRLRGVVLIQPFFGGEARTSSESMAVPPGSALNLAASDAYWRLSLPPGESREHPWCNPLAGGAAARLARLMLPPYLVCIAETDILRDRDMDFCRAMKRAGNTVEAVMHAGVGHAFQVLNSSRVSQSRAQEMISQLRSFLRR</sequence>
<reference evidence="2" key="1">
    <citation type="submission" date="2020-02" db="EMBL/GenBank/DDBJ databases">
        <authorList>
            <person name="Scholz U."/>
            <person name="Mascher M."/>
            <person name="Fiebig A."/>
        </authorList>
    </citation>
    <scope>NUCLEOTIDE SEQUENCE</scope>
</reference>
<dbReference type="OrthoDB" id="408631at2759"/>
<dbReference type="InterPro" id="IPR029058">
    <property type="entry name" value="AB_hydrolase_fold"/>
</dbReference>
<dbReference type="EMBL" id="LR746272">
    <property type="protein sequence ID" value="CAA7401447.1"/>
    <property type="molecule type" value="Genomic_DNA"/>
</dbReference>
<dbReference type="PANTHER" id="PTHR23024:SF589">
    <property type="entry name" value="CARBOXYLESTERASE 17-RELATED"/>
    <property type="match status" value="1"/>
</dbReference>
<dbReference type="Gene3D" id="3.40.50.1820">
    <property type="entry name" value="alpha/beta hydrolase"/>
    <property type="match status" value="1"/>
</dbReference>
<gene>
    <name evidence="2" type="ORF">SI8410_09012125</name>
</gene>
<dbReference type="InterPro" id="IPR050466">
    <property type="entry name" value="Carboxylest/Gibb_receptor"/>
</dbReference>
<dbReference type="AlphaFoldDB" id="A0A7I8KUK4"/>
<dbReference type="GO" id="GO:0016787">
    <property type="term" value="F:hydrolase activity"/>
    <property type="evidence" value="ECO:0007669"/>
    <property type="project" value="InterPro"/>
</dbReference>
<feature type="domain" description="Alpha/beta hydrolase fold-3" evidence="1">
    <location>
        <begin position="97"/>
        <end position="316"/>
    </location>
</feature>
<dbReference type="InterPro" id="IPR013094">
    <property type="entry name" value="AB_hydrolase_3"/>
</dbReference>
<dbReference type="Proteomes" id="UP000663760">
    <property type="component" value="Chromosome 9"/>
</dbReference>
<evidence type="ECO:0000259" key="1">
    <source>
        <dbReference type="Pfam" id="PF07859"/>
    </source>
</evidence>
<organism evidence="2 3">
    <name type="scientific">Spirodela intermedia</name>
    <name type="common">Intermediate duckweed</name>
    <dbReference type="NCBI Taxonomy" id="51605"/>
    <lineage>
        <taxon>Eukaryota</taxon>
        <taxon>Viridiplantae</taxon>
        <taxon>Streptophyta</taxon>
        <taxon>Embryophyta</taxon>
        <taxon>Tracheophyta</taxon>
        <taxon>Spermatophyta</taxon>
        <taxon>Magnoliopsida</taxon>
        <taxon>Liliopsida</taxon>
        <taxon>Araceae</taxon>
        <taxon>Lemnoideae</taxon>
        <taxon>Spirodela</taxon>
    </lineage>
</organism>
<evidence type="ECO:0000313" key="2">
    <source>
        <dbReference type="EMBL" id="CAA7401447.1"/>
    </source>
</evidence>
<name>A0A7I8KUK4_SPIIN</name>
<evidence type="ECO:0000313" key="3">
    <source>
        <dbReference type="Proteomes" id="UP000663760"/>
    </source>
</evidence>
<dbReference type="PANTHER" id="PTHR23024">
    <property type="entry name" value="ARYLACETAMIDE DEACETYLASE"/>
    <property type="match status" value="1"/>
</dbReference>
<keyword evidence="3" id="KW-1185">Reference proteome</keyword>
<protein>
    <recommendedName>
        <fullName evidence="1">Alpha/beta hydrolase fold-3 domain-containing protein</fullName>
    </recommendedName>
</protein>
<dbReference type="SUPFAM" id="SSF53474">
    <property type="entry name" value="alpha/beta-Hydrolases"/>
    <property type="match status" value="1"/>
</dbReference>
<accession>A0A7I8KUK4</accession>
<proteinExistence type="predicted"/>